<feature type="domain" description="GH84" evidence="4">
    <location>
        <begin position="188"/>
        <end position="468"/>
    </location>
</feature>
<organism evidence="5 6">
    <name type="scientific">Halobacillus naozhouensis</name>
    <dbReference type="NCBI Taxonomy" id="554880"/>
    <lineage>
        <taxon>Bacteria</taxon>
        <taxon>Bacillati</taxon>
        <taxon>Bacillota</taxon>
        <taxon>Bacilli</taxon>
        <taxon>Bacillales</taxon>
        <taxon>Bacillaceae</taxon>
        <taxon>Halobacillus</taxon>
    </lineage>
</organism>
<dbReference type="Pfam" id="PF07555">
    <property type="entry name" value="NAGidase"/>
    <property type="match status" value="1"/>
</dbReference>
<dbReference type="PANTHER" id="PTHR13170:SF16">
    <property type="entry name" value="PROTEIN O-GLCNACASE"/>
    <property type="match status" value="1"/>
</dbReference>
<name>A0ABY8J2S7_9BACI</name>
<protein>
    <submittedName>
        <fullName evidence="5">Beta-N-acetylglucosaminidase domain-containing protein</fullName>
    </submittedName>
</protein>
<dbReference type="Pfam" id="PF21774">
    <property type="entry name" value="NagJ_C"/>
    <property type="match status" value="1"/>
</dbReference>
<dbReference type="RefSeq" id="WP_283077845.1">
    <property type="nucleotide sequence ID" value="NZ_CP121671.1"/>
</dbReference>
<dbReference type="InterPro" id="IPR049019">
    <property type="entry name" value="NagJ-like_helical"/>
</dbReference>
<keyword evidence="2 3" id="KW-0326">Glycosidase</keyword>
<dbReference type="InterPro" id="IPR029018">
    <property type="entry name" value="Hex-like_dom2"/>
</dbReference>
<dbReference type="PROSITE" id="PS52009">
    <property type="entry name" value="GH84"/>
    <property type="match status" value="1"/>
</dbReference>
<dbReference type="InterPro" id="IPR017853">
    <property type="entry name" value="GH"/>
</dbReference>
<sequence length="725" mass="82101">MLATRPRLFFSLFILFITSLMMVSSVYAEKSEGDDELEINPKPQEVKKLGEGFPLTPVVGLVVGEDTDESAIREVEQALKEADVKRIIRKTDEESTPNTPVTIWIGRPSVNTKVVEVLENSEVDGPEKLQDEGYVVVSQSKDKKQIVLAGKDKAGTFYAAQTFEQLIKEKQGRDWIPAVEIRDWPDMDIRGSIEGFYGPPWSHKDRLSQLEFYSENKMNSYIYAPKDDPYHREKWREPYPEEELSELQELVDKANDNHIEFTFSLSPGNTVCYSGDQDFDLLMDKMQAVWDLGVRSYAIFLDDISYDLHCEQDKEKFGDQPDPTAAAQAYLLNRFNQEFIQTHEGAERLITVPTDYAGNHTNTYREQFAELVDDQIVVMWTGPAVVPEEITSEGAAKVSEIFQHDLLIWDNYPVNDFERKRLFLGPLVKRDADLTENGVIGLTANPMNEAEASKIPLYTIADYTWNSYAYNPEESWERSIKSFGGDAAEALRTFAENSYSSRITDKESLTLSPLIEKFWQSYESSDAQQAAANLIAEFENIQSVPERLRENMDNQRFLDEVGPYLEKLKLSGKAGVTAVQLLMAEKAEDSNDANQYREKLMAQIKKLEEIPQQVGKFVIKPFLFQAVYGEYVLSRPLDGINKFRGAGELIQYTPEHGDTTGTNIYGYEVTVVEGKVVNRGGNNSPIPDNGYVLSIHGSDWLMENALMGAKVEIKGGRVLITIPKQ</sequence>
<gene>
    <name evidence="5" type="ORF">P9989_05730</name>
</gene>
<keyword evidence="1 3" id="KW-0378">Hydrolase</keyword>
<evidence type="ECO:0000313" key="6">
    <source>
        <dbReference type="Proteomes" id="UP001221597"/>
    </source>
</evidence>
<dbReference type="InterPro" id="IPR051822">
    <property type="entry name" value="Glycosyl_Hydrolase_84"/>
</dbReference>
<proteinExistence type="inferred from homology"/>
<dbReference type="InterPro" id="IPR015882">
    <property type="entry name" value="HEX_bac_N"/>
</dbReference>
<dbReference type="Gene3D" id="3.30.379.10">
    <property type="entry name" value="Chitobiase/beta-hexosaminidase domain 2-like"/>
    <property type="match status" value="1"/>
</dbReference>
<keyword evidence="6" id="KW-1185">Reference proteome</keyword>
<dbReference type="Pfam" id="PF02838">
    <property type="entry name" value="Glyco_hydro_20b"/>
    <property type="match status" value="1"/>
</dbReference>
<dbReference type="SUPFAM" id="SSF140657">
    <property type="entry name" value="Hyaluronidase post-catalytic domain-like"/>
    <property type="match status" value="1"/>
</dbReference>
<comment type="similarity">
    <text evidence="3">Belongs to the glycosyl hydrolase 84 family.</text>
</comment>
<reference evidence="5 6" key="1">
    <citation type="submission" date="2023-04" db="EMBL/GenBank/DDBJ databases">
        <title>Genome sequence of Halobacillus naozhouensis KACC 21980.</title>
        <authorList>
            <person name="Kim S."/>
            <person name="Heo J."/>
            <person name="Kwon S.-W."/>
        </authorList>
    </citation>
    <scope>NUCLEOTIDE SEQUENCE [LARGE SCALE GENOMIC DNA]</scope>
    <source>
        <strain evidence="5 6">KCTC 13234</strain>
    </source>
</reference>
<dbReference type="SUPFAM" id="SSF55545">
    <property type="entry name" value="beta-N-acetylhexosaminidase-like domain"/>
    <property type="match status" value="1"/>
</dbReference>
<dbReference type="InterPro" id="IPR011496">
    <property type="entry name" value="O-GlcNAcase_cat"/>
</dbReference>
<evidence type="ECO:0000313" key="5">
    <source>
        <dbReference type="EMBL" id="WFT75882.1"/>
    </source>
</evidence>
<evidence type="ECO:0000256" key="1">
    <source>
        <dbReference type="ARBA" id="ARBA00022801"/>
    </source>
</evidence>
<dbReference type="Proteomes" id="UP001221597">
    <property type="component" value="Chromosome"/>
</dbReference>
<feature type="active site" description="Proton donor" evidence="3">
    <location>
        <position position="303"/>
    </location>
</feature>
<dbReference type="Gene3D" id="3.20.20.80">
    <property type="entry name" value="Glycosidases"/>
    <property type="match status" value="1"/>
</dbReference>
<dbReference type="Gene3D" id="1.20.58.460">
    <property type="entry name" value="Hyaluronidase post-catalytic domain-like"/>
    <property type="match status" value="1"/>
</dbReference>
<evidence type="ECO:0000256" key="2">
    <source>
        <dbReference type="ARBA" id="ARBA00023295"/>
    </source>
</evidence>
<evidence type="ECO:0000256" key="3">
    <source>
        <dbReference type="PROSITE-ProRule" id="PRU01353"/>
    </source>
</evidence>
<evidence type="ECO:0000259" key="4">
    <source>
        <dbReference type="PROSITE" id="PS52009"/>
    </source>
</evidence>
<dbReference type="SUPFAM" id="SSF51445">
    <property type="entry name" value="(Trans)glycosidases"/>
    <property type="match status" value="1"/>
</dbReference>
<dbReference type="PANTHER" id="PTHR13170">
    <property type="entry name" value="O-GLCNACASE"/>
    <property type="match status" value="1"/>
</dbReference>
<accession>A0ABY8J2S7</accession>
<dbReference type="EMBL" id="CP121671">
    <property type="protein sequence ID" value="WFT75882.1"/>
    <property type="molecule type" value="Genomic_DNA"/>
</dbReference>